<reference evidence="1 2" key="1">
    <citation type="submission" date="2021-02" db="EMBL/GenBank/DDBJ databases">
        <title>Genome assembly of Pseudopithomyces chartarum.</title>
        <authorList>
            <person name="Jauregui R."/>
            <person name="Singh J."/>
            <person name="Voisey C."/>
        </authorList>
    </citation>
    <scope>NUCLEOTIDE SEQUENCE [LARGE SCALE GENOMIC DNA]</scope>
    <source>
        <strain evidence="1 2">AGR01</strain>
    </source>
</reference>
<keyword evidence="2" id="KW-1185">Reference proteome</keyword>
<comment type="caution">
    <text evidence="1">The sequence shown here is derived from an EMBL/GenBank/DDBJ whole genome shotgun (WGS) entry which is preliminary data.</text>
</comment>
<name>A0AAN6LLS6_9PLEO</name>
<sequence length="355" mass="40943">MPIHHPSLPPSTRPALPSDIPRLGLLFVSSFHYSPNTKWYRPHYPQYPEDMLAQYTAWSATYLQDPQYITLVTTDAFIPSERSKTEAHFPPGVTTCLGEEVQAGDQVPVTIAIWKVGTERGRARIEHQGANHKSGMILLRCGGFEWTLWTPVCTQTSNTIKQWVADRSDPRRPMRLLEFNFSDMDPYVLDRVLFYHLNLRVEIPDEKHITMANSDRAHLPNANNTNSDGTKCNLSMLMILIKLYDAAWKFDDNLLKEVVLSMLRTRLFTLQYTLPEFFEAVTVISNRKEPNQRNKILNKILLTAAVLIADNLLLSDDHCDAFLRAQSAGFKDRLLKGRAWCNRYYRHTRKTVMEY</sequence>
<organism evidence="1 2">
    <name type="scientific">Pseudopithomyces chartarum</name>
    <dbReference type="NCBI Taxonomy" id="1892770"/>
    <lineage>
        <taxon>Eukaryota</taxon>
        <taxon>Fungi</taxon>
        <taxon>Dikarya</taxon>
        <taxon>Ascomycota</taxon>
        <taxon>Pezizomycotina</taxon>
        <taxon>Dothideomycetes</taxon>
        <taxon>Pleosporomycetidae</taxon>
        <taxon>Pleosporales</taxon>
        <taxon>Massarineae</taxon>
        <taxon>Didymosphaeriaceae</taxon>
        <taxon>Pseudopithomyces</taxon>
    </lineage>
</organism>
<dbReference type="Proteomes" id="UP001280581">
    <property type="component" value="Unassembled WGS sequence"/>
</dbReference>
<protein>
    <submittedName>
        <fullName evidence="1">Uncharacterized protein</fullName>
    </submittedName>
</protein>
<evidence type="ECO:0000313" key="1">
    <source>
        <dbReference type="EMBL" id="KAK3197016.1"/>
    </source>
</evidence>
<dbReference type="EMBL" id="WVTA01000021">
    <property type="protein sequence ID" value="KAK3197016.1"/>
    <property type="molecule type" value="Genomic_DNA"/>
</dbReference>
<proteinExistence type="predicted"/>
<evidence type="ECO:0000313" key="2">
    <source>
        <dbReference type="Proteomes" id="UP001280581"/>
    </source>
</evidence>
<accession>A0AAN6LLS6</accession>
<dbReference type="AlphaFoldDB" id="A0AAN6LLS6"/>
<gene>
    <name evidence="1" type="ORF">GRF29_1536g320653</name>
</gene>